<evidence type="ECO:0000256" key="1">
    <source>
        <dbReference type="SAM" id="MobiDB-lite"/>
    </source>
</evidence>
<evidence type="ECO:0000313" key="3">
    <source>
        <dbReference type="Proteomes" id="UP000239576"/>
    </source>
</evidence>
<reference evidence="3" key="1">
    <citation type="submission" date="2018-02" db="EMBL/GenBank/DDBJ databases">
        <authorList>
            <person name="Moore K."/>
            <person name="Momper L."/>
        </authorList>
    </citation>
    <scope>NUCLEOTIDE SEQUENCE [LARGE SCALE GENOMIC DNA]</scope>
    <source>
        <strain evidence="3">ULC18</strain>
    </source>
</reference>
<accession>A0A2T1EA27</accession>
<protein>
    <submittedName>
        <fullName evidence="2">Uncharacterized protein</fullName>
    </submittedName>
</protein>
<sequence length="67" mass="7388">MPLAPLTLNAFEQPCLLDRLGHNAMLKALPRSISLNRSWLKSNSATVVGEPRNSASESLKERQTGDR</sequence>
<organism evidence="2 3">
    <name type="scientific">Stenomitos frigidus ULC18</name>
    <dbReference type="NCBI Taxonomy" id="2107698"/>
    <lineage>
        <taxon>Bacteria</taxon>
        <taxon>Bacillati</taxon>
        <taxon>Cyanobacteriota</taxon>
        <taxon>Cyanophyceae</taxon>
        <taxon>Leptolyngbyales</taxon>
        <taxon>Leptolyngbyaceae</taxon>
        <taxon>Stenomitos</taxon>
    </lineage>
</organism>
<proteinExistence type="predicted"/>
<keyword evidence="3" id="KW-1185">Reference proteome</keyword>
<reference evidence="2 3" key="2">
    <citation type="submission" date="2018-03" db="EMBL/GenBank/DDBJ databases">
        <title>The ancient ancestry and fast evolution of plastids.</title>
        <authorList>
            <person name="Moore K.R."/>
            <person name="Magnabosco C."/>
            <person name="Momper L."/>
            <person name="Gold D.A."/>
            <person name="Bosak T."/>
            <person name="Fournier G.P."/>
        </authorList>
    </citation>
    <scope>NUCLEOTIDE SEQUENCE [LARGE SCALE GENOMIC DNA]</scope>
    <source>
        <strain evidence="2 3">ULC18</strain>
    </source>
</reference>
<feature type="compositionally biased region" description="Basic and acidic residues" evidence="1">
    <location>
        <begin position="58"/>
        <end position="67"/>
    </location>
</feature>
<dbReference type="EMBL" id="PVWK01000061">
    <property type="protein sequence ID" value="PSB29564.1"/>
    <property type="molecule type" value="Genomic_DNA"/>
</dbReference>
<dbReference type="RefSeq" id="WP_106256363.1">
    <property type="nucleotide sequence ID" value="NZ_CAWNSW010000012.1"/>
</dbReference>
<comment type="caution">
    <text evidence="2">The sequence shown here is derived from an EMBL/GenBank/DDBJ whole genome shotgun (WGS) entry which is preliminary data.</text>
</comment>
<evidence type="ECO:0000313" key="2">
    <source>
        <dbReference type="EMBL" id="PSB29564.1"/>
    </source>
</evidence>
<name>A0A2T1EA27_9CYAN</name>
<dbReference type="Proteomes" id="UP000239576">
    <property type="component" value="Unassembled WGS sequence"/>
</dbReference>
<feature type="region of interest" description="Disordered" evidence="1">
    <location>
        <begin position="44"/>
        <end position="67"/>
    </location>
</feature>
<gene>
    <name evidence="2" type="ORF">C7B82_11115</name>
</gene>
<dbReference type="AlphaFoldDB" id="A0A2T1EA27"/>